<name>A0A9W6YRZ1_AMBMO</name>
<dbReference type="GO" id="GO:0005681">
    <property type="term" value="C:spliceosomal complex"/>
    <property type="evidence" value="ECO:0007669"/>
    <property type="project" value="UniProtKB-KW"/>
</dbReference>
<keyword evidence="3" id="KW-0747">Spliceosome</keyword>
<keyword evidence="7" id="KW-1185">Reference proteome</keyword>
<evidence type="ECO:0000256" key="3">
    <source>
        <dbReference type="ARBA" id="ARBA00022728"/>
    </source>
</evidence>
<dbReference type="Pfam" id="PF05700">
    <property type="entry name" value="BCAS2"/>
    <property type="match status" value="1"/>
</dbReference>
<keyword evidence="5" id="KW-0539">Nucleus</keyword>
<comment type="subcellular location">
    <subcellularLocation>
        <location evidence="1">Nucleus</location>
    </subcellularLocation>
</comment>
<keyword evidence="4" id="KW-0508">mRNA splicing</keyword>
<evidence type="ECO:0000256" key="4">
    <source>
        <dbReference type="ARBA" id="ARBA00023187"/>
    </source>
</evidence>
<dbReference type="GO" id="GO:0006397">
    <property type="term" value="P:mRNA processing"/>
    <property type="evidence" value="ECO:0007669"/>
    <property type="project" value="UniProtKB-KW"/>
</dbReference>
<evidence type="ECO:0000256" key="5">
    <source>
        <dbReference type="ARBA" id="ARBA00023242"/>
    </source>
</evidence>
<evidence type="ECO:0000256" key="1">
    <source>
        <dbReference type="ARBA" id="ARBA00004123"/>
    </source>
</evidence>
<dbReference type="Proteomes" id="UP001165063">
    <property type="component" value="Unassembled WGS sequence"/>
</dbReference>
<protein>
    <submittedName>
        <fullName evidence="6">Unnamed protein product</fullName>
    </submittedName>
</protein>
<accession>A0A9W6YRZ1</accession>
<gene>
    <name evidence="6" type="ORF">Amon01_000324300</name>
</gene>
<sequence>MNSENTILDYLPYIDKHHITKEAEQVIRKRMDEEFQKIDTSTTHPLVSTKYPDIQQNENIKPCEKNIGDKYSSIMNESNEIDEQKLMIMASYSLQRESNLEVYTEMKNSIDGEWKIYNKQLDALRNKLDAEILLRKRKIDDLNIERKTESQQFKQIIDFLTDKWISKNKELVNIGVEYAKQELQKMENDTETN</sequence>
<dbReference type="OrthoDB" id="205794at2759"/>
<dbReference type="GO" id="GO:0008380">
    <property type="term" value="P:RNA splicing"/>
    <property type="evidence" value="ECO:0007669"/>
    <property type="project" value="UniProtKB-KW"/>
</dbReference>
<evidence type="ECO:0000313" key="6">
    <source>
        <dbReference type="EMBL" id="GMG26259.1"/>
    </source>
</evidence>
<proteinExistence type="predicted"/>
<dbReference type="AlphaFoldDB" id="A0A9W6YRZ1"/>
<dbReference type="InterPro" id="IPR008409">
    <property type="entry name" value="SPF27"/>
</dbReference>
<dbReference type="EMBL" id="BSXU01001331">
    <property type="protein sequence ID" value="GMG26259.1"/>
    <property type="molecule type" value="Genomic_DNA"/>
</dbReference>
<organism evidence="6 7">
    <name type="scientific">Ambrosiozyma monospora</name>
    <name type="common">Yeast</name>
    <name type="synonym">Endomycopsis monosporus</name>
    <dbReference type="NCBI Taxonomy" id="43982"/>
    <lineage>
        <taxon>Eukaryota</taxon>
        <taxon>Fungi</taxon>
        <taxon>Dikarya</taxon>
        <taxon>Ascomycota</taxon>
        <taxon>Saccharomycotina</taxon>
        <taxon>Pichiomycetes</taxon>
        <taxon>Pichiales</taxon>
        <taxon>Pichiaceae</taxon>
        <taxon>Ambrosiozyma</taxon>
    </lineage>
</organism>
<comment type="caution">
    <text evidence="6">The sequence shown here is derived from an EMBL/GenBank/DDBJ whole genome shotgun (WGS) entry which is preliminary data.</text>
</comment>
<evidence type="ECO:0000313" key="7">
    <source>
        <dbReference type="Proteomes" id="UP001165063"/>
    </source>
</evidence>
<keyword evidence="2" id="KW-0507">mRNA processing</keyword>
<evidence type="ECO:0000256" key="2">
    <source>
        <dbReference type="ARBA" id="ARBA00022664"/>
    </source>
</evidence>
<reference evidence="6" key="1">
    <citation type="submission" date="2023-04" db="EMBL/GenBank/DDBJ databases">
        <title>Ambrosiozyma monospora NBRC 1965.</title>
        <authorList>
            <person name="Ichikawa N."/>
            <person name="Sato H."/>
            <person name="Tonouchi N."/>
        </authorList>
    </citation>
    <scope>NUCLEOTIDE SEQUENCE</scope>
    <source>
        <strain evidence="6">NBRC 1965</strain>
    </source>
</reference>